<reference evidence="5" key="2">
    <citation type="journal article" date="2020" name="Int. J. Syst. Evol. Microbiol.">
        <title>Genomic insights into a novel species Rhodoferax aquaticus sp. nov., isolated from freshwater.</title>
        <authorList>
            <person name="Li T."/>
            <person name="Zhuo Y."/>
            <person name="Jin C.Z."/>
            <person name="Wu X."/>
            <person name="Ko S.R."/>
            <person name="Jin F.J."/>
            <person name="Ahn C.Y."/>
            <person name="Oh H.M."/>
            <person name="Lee H.G."/>
            <person name="Jin L."/>
        </authorList>
    </citation>
    <scope>NUCLEOTIDE SEQUENCE [LARGE SCALE GENOMIC DNA]</scope>
    <source>
        <strain evidence="5">Gr-4</strain>
    </source>
</reference>
<dbReference type="Gene3D" id="3.40.50.150">
    <property type="entry name" value="Vaccinia Virus protein VP39"/>
    <property type="match status" value="1"/>
</dbReference>
<dbReference type="GO" id="GO:0005737">
    <property type="term" value="C:cytoplasm"/>
    <property type="evidence" value="ECO:0007669"/>
    <property type="project" value="TreeGrafter"/>
</dbReference>
<reference evidence="5" key="1">
    <citation type="submission" date="2019-02" db="EMBL/GenBank/DDBJ databases">
        <title>Complete genome sequence of Rhodoferax sp. Gr-4.</title>
        <authorList>
            <person name="Jin L."/>
        </authorList>
    </citation>
    <scope>NUCLEOTIDE SEQUENCE [LARGE SCALE GENOMIC DNA]</scope>
    <source>
        <strain evidence="5">Gr-4</strain>
    </source>
</reference>
<evidence type="ECO:0000256" key="2">
    <source>
        <dbReference type="ARBA" id="ARBA00013346"/>
    </source>
</evidence>
<dbReference type="PANTHER" id="PTHR11579">
    <property type="entry name" value="PROTEIN-L-ISOASPARTATE O-METHYLTRANSFERASE"/>
    <property type="match status" value="1"/>
</dbReference>
<gene>
    <name evidence="4" type="ORF">EXZ61_06735</name>
</gene>
<dbReference type="Pfam" id="PF01135">
    <property type="entry name" value="PCMT"/>
    <property type="match status" value="1"/>
</dbReference>
<evidence type="ECO:0000313" key="5">
    <source>
        <dbReference type="Proteomes" id="UP000317365"/>
    </source>
</evidence>
<sequence>MNLTDIAHSRFNMIEQQIRPWNVLDADILELLSVVKREDFAPAAHRDLAFADIELPLPAGQCMLNPKVEARMLQDLKVQAHETVLEVGSGSGYMAALLAHRAQHVLSLEIIPELADMARANVQKAGLTQVEVRCADGSHGAATDGPFDVIVLSGSVGEVPQALLSQLKVGGRFMAIVGDEPIMRAHLVTRKDATNFTTTEPWDICAPRLVNFAEPSRFTF</sequence>
<comment type="similarity">
    <text evidence="1">Belongs to the methyltransferase superfamily. L-isoaspartyl/D-aspartyl protein methyltransferase family.</text>
</comment>
<dbReference type="EMBL" id="CP036282">
    <property type="protein sequence ID" value="QDL53885.1"/>
    <property type="molecule type" value="Genomic_DNA"/>
</dbReference>
<dbReference type="RefSeq" id="WP_142810267.1">
    <property type="nucleotide sequence ID" value="NZ_CP036282.1"/>
</dbReference>
<dbReference type="InterPro" id="IPR029063">
    <property type="entry name" value="SAM-dependent_MTases_sf"/>
</dbReference>
<evidence type="ECO:0000256" key="1">
    <source>
        <dbReference type="ARBA" id="ARBA00005369"/>
    </source>
</evidence>
<proteinExistence type="inferred from homology"/>
<dbReference type="CDD" id="cd02440">
    <property type="entry name" value="AdoMet_MTases"/>
    <property type="match status" value="1"/>
</dbReference>
<dbReference type="KEGG" id="rhg:EXZ61_06735"/>
<evidence type="ECO:0000313" key="4">
    <source>
        <dbReference type="EMBL" id="QDL53885.1"/>
    </source>
</evidence>
<dbReference type="GO" id="GO:0004719">
    <property type="term" value="F:protein-L-isoaspartate (D-aspartate) O-methyltransferase activity"/>
    <property type="evidence" value="ECO:0007669"/>
    <property type="project" value="InterPro"/>
</dbReference>
<protein>
    <recommendedName>
        <fullName evidence="2">Protein-L-isoaspartate O-methyltransferase</fullName>
    </recommendedName>
    <alternativeName>
        <fullName evidence="3">Protein L-isoaspartyl methyltransferase</fullName>
    </alternativeName>
</protein>
<accession>A0A515EMK0</accession>
<dbReference type="InterPro" id="IPR000682">
    <property type="entry name" value="PCMT"/>
</dbReference>
<dbReference type="PANTHER" id="PTHR11579:SF18">
    <property type="entry name" value="PROTEIN-L-ISOASPARTATE O-METHYLTRANSFERASE"/>
    <property type="match status" value="1"/>
</dbReference>
<dbReference type="AlphaFoldDB" id="A0A515EMK0"/>
<name>A0A515EMK0_9BURK</name>
<keyword evidence="5" id="KW-1185">Reference proteome</keyword>
<organism evidence="4 5">
    <name type="scientific">Rhodoferax aquaticus</name>
    <dbReference type="NCBI Taxonomy" id="2527691"/>
    <lineage>
        <taxon>Bacteria</taxon>
        <taxon>Pseudomonadati</taxon>
        <taxon>Pseudomonadota</taxon>
        <taxon>Betaproteobacteria</taxon>
        <taxon>Burkholderiales</taxon>
        <taxon>Comamonadaceae</taxon>
        <taxon>Rhodoferax</taxon>
    </lineage>
</organism>
<evidence type="ECO:0000256" key="3">
    <source>
        <dbReference type="ARBA" id="ARBA00030757"/>
    </source>
</evidence>
<dbReference type="Proteomes" id="UP000317365">
    <property type="component" value="Chromosome"/>
</dbReference>
<dbReference type="SUPFAM" id="SSF53335">
    <property type="entry name" value="S-adenosyl-L-methionine-dependent methyltransferases"/>
    <property type="match status" value="1"/>
</dbReference>